<gene>
    <name evidence="3" type="ORF">EUX98_g6579</name>
</gene>
<sequence>MQRARVNVCKKWHERRTRLFLPFILYHHLVCSVFDTMAVALSQIRTLRTLYQASILAPAADPALVRFKPLGTLLDRVSLYQGDITRLEVDSIVNAANQSLLGGGGVDGAIHRAAGHQLAEECRTLHGCDTGDAKITKGYDLPSKHVIHTVGPIYSSKDADEDAEMLTSCYRKSLDVGTANSAFPSVSTGIYGYPIKDATHIALDVVRRYVETEDKIERVIFVVWSDADKDVYQNLLPLYFPPEPEE</sequence>
<keyword evidence="1" id="KW-1133">Transmembrane helix</keyword>
<feature type="transmembrane region" description="Helical" evidence="1">
    <location>
        <begin position="20"/>
        <end position="41"/>
    </location>
</feature>
<protein>
    <recommendedName>
        <fullName evidence="2">Macro domain-containing protein</fullName>
    </recommendedName>
</protein>
<reference evidence="3 4" key="1">
    <citation type="submission" date="2019-02" db="EMBL/GenBank/DDBJ databases">
        <title>Genome sequencing of the rare red list fungi Antrodiella citrinella (Flaviporus citrinellus).</title>
        <authorList>
            <person name="Buettner E."/>
            <person name="Kellner H."/>
        </authorList>
    </citation>
    <scope>NUCLEOTIDE SEQUENCE [LARGE SCALE GENOMIC DNA]</scope>
    <source>
        <strain evidence="3 4">DSM 108506</strain>
    </source>
</reference>
<dbReference type="OrthoDB" id="6077599at2759"/>
<keyword evidence="4" id="KW-1185">Reference proteome</keyword>
<dbReference type="SMART" id="SM00506">
    <property type="entry name" value="A1pp"/>
    <property type="match status" value="1"/>
</dbReference>
<proteinExistence type="predicted"/>
<dbReference type="EMBL" id="SGPM01000238">
    <property type="protein sequence ID" value="THH27612.1"/>
    <property type="molecule type" value="Genomic_DNA"/>
</dbReference>
<keyword evidence="1" id="KW-0472">Membrane</keyword>
<keyword evidence="1" id="KW-0812">Transmembrane</keyword>
<evidence type="ECO:0000313" key="4">
    <source>
        <dbReference type="Proteomes" id="UP000308730"/>
    </source>
</evidence>
<dbReference type="PANTHER" id="PTHR11106:SF27">
    <property type="entry name" value="MACRO DOMAIN-CONTAINING PROTEIN"/>
    <property type="match status" value="1"/>
</dbReference>
<dbReference type="CDD" id="cd02908">
    <property type="entry name" value="Macro_OAADPr_deacetylase"/>
    <property type="match status" value="1"/>
</dbReference>
<evidence type="ECO:0000313" key="3">
    <source>
        <dbReference type="EMBL" id="THH27612.1"/>
    </source>
</evidence>
<name>A0A4S4MNS8_9APHY</name>
<dbReference type="PROSITE" id="PS51154">
    <property type="entry name" value="MACRO"/>
    <property type="match status" value="1"/>
</dbReference>
<feature type="domain" description="Macro" evidence="2">
    <location>
        <begin position="64"/>
        <end position="240"/>
    </location>
</feature>
<dbReference type="SUPFAM" id="SSF52949">
    <property type="entry name" value="Macro domain-like"/>
    <property type="match status" value="1"/>
</dbReference>
<accession>A0A4S4MNS8</accession>
<dbReference type="Proteomes" id="UP000308730">
    <property type="component" value="Unassembled WGS sequence"/>
</dbReference>
<evidence type="ECO:0000256" key="1">
    <source>
        <dbReference type="SAM" id="Phobius"/>
    </source>
</evidence>
<dbReference type="InterPro" id="IPR043472">
    <property type="entry name" value="Macro_dom-like"/>
</dbReference>
<dbReference type="PANTHER" id="PTHR11106">
    <property type="entry name" value="GANGLIOSIDE INDUCED DIFFERENTIATION ASSOCIATED PROTEIN 2-RELATED"/>
    <property type="match status" value="1"/>
</dbReference>
<dbReference type="Pfam" id="PF01661">
    <property type="entry name" value="Macro"/>
    <property type="match status" value="1"/>
</dbReference>
<dbReference type="InterPro" id="IPR002589">
    <property type="entry name" value="Macro_dom"/>
</dbReference>
<organism evidence="3 4">
    <name type="scientific">Antrodiella citrinella</name>
    <dbReference type="NCBI Taxonomy" id="2447956"/>
    <lineage>
        <taxon>Eukaryota</taxon>
        <taxon>Fungi</taxon>
        <taxon>Dikarya</taxon>
        <taxon>Basidiomycota</taxon>
        <taxon>Agaricomycotina</taxon>
        <taxon>Agaricomycetes</taxon>
        <taxon>Polyporales</taxon>
        <taxon>Steccherinaceae</taxon>
        <taxon>Antrodiella</taxon>
    </lineage>
</organism>
<dbReference type="AlphaFoldDB" id="A0A4S4MNS8"/>
<dbReference type="Gene3D" id="3.40.220.10">
    <property type="entry name" value="Leucine Aminopeptidase, subunit E, domain 1"/>
    <property type="match status" value="1"/>
</dbReference>
<dbReference type="NCBIfam" id="NF001664">
    <property type="entry name" value="PRK00431.1-6"/>
    <property type="match status" value="1"/>
</dbReference>
<evidence type="ECO:0000259" key="2">
    <source>
        <dbReference type="PROSITE" id="PS51154"/>
    </source>
</evidence>
<comment type="caution">
    <text evidence="3">The sequence shown here is derived from an EMBL/GenBank/DDBJ whole genome shotgun (WGS) entry which is preliminary data.</text>
</comment>